<dbReference type="EMBL" id="BMDY01000025">
    <property type="protein sequence ID" value="GGB17981.1"/>
    <property type="molecule type" value="Genomic_DNA"/>
</dbReference>
<evidence type="ECO:0000256" key="2">
    <source>
        <dbReference type="ARBA" id="ARBA00007400"/>
    </source>
</evidence>
<feature type="transmembrane region" description="Helical" evidence="7">
    <location>
        <begin position="165"/>
        <end position="181"/>
    </location>
</feature>
<keyword evidence="10" id="KW-1185">Reference proteome</keyword>
<feature type="transmembrane region" description="Helical" evidence="7">
    <location>
        <begin position="288"/>
        <end position="307"/>
    </location>
</feature>
<feature type="transmembrane region" description="Helical" evidence="7">
    <location>
        <begin position="139"/>
        <end position="158"/>
    </location>
</feature>
<accession>A0ABQ1I7L8</accession>
<feature type="transmembrane region" description="Helical" evidence="7">
    <location>
        <begin position="256"/>
        <end position="276"/>
    </location>
</feature>
<feature type="domain" description="Acyltransferase 3" evidence="8">
    <location>
        <begin position="13"/>
        <end position="332"/>
    </location>
</feature>
<dbReference type="PANTHER" id="PTHR40074:SF2">
    <property type="entry name" value="O-ACETYLTRANSFERASE WECH"/>
    <property type="match status" value="1"/>
</dbReference>
<evidence type="ECO:0000259" key="8">
    <source>
        <dbReference type="Pfam" id="PF01757"/>
    </source>
</evidence>
<feature type="transmembrane region" description="Helical" evidence="7">
    <location>
        <begin position="44"/>
        <end position="70"/>
    </location>
</feature>
<evidence type="ECO:0000313" key="9">
    <source>
        <dbReference type="EMBL" id="GGB17981.1"/>
    </source>
</evidence>
<evidence type="ECO:0000256" key="3">
    <source>
        <dbReference type="ARBA" id="ARBA00022475"/>
    </source>
</evidence>
<name>A0ABQ1I7L8_9ALTE</name>
<organism evidence="9 10">
    <name type="scientific">Agarivorans gilvus</name>
    <dbReference type="NCBI Taxonomy" id="680279"/>
    <lineage>
        <taxon>Bacteria</taxon>
        <taxon>Pseudomonadati</taxon>
        <taxon>Pseudomonadota</taxon>
        <taxon>Gammaproteobacteria</taxon>
        <taxon>Alteromonadales</taxon>
        <taxon>Alteromonadaceae</taxon>
        <taxon>Agarivorans</taxon>
    </lineage>
</organism>
<evidence type="ECO:0000313" key="10">
    <source>
        <dbReference type="Proteomes" id="UP000651977"/>
    </source>
</evidence>
<dbReference type="Pfam" id="PF01757">
    <property type="entry name" value="Acyl_transf_3"/>
    <property type="match status" value="1"/>
</dbReference>
<dbReference type="InterPro" id="IPR002656">
    <property type="entry name" value="Acyl_transf_3_dom"/>
</dbReference>
<protein>
    <submittedName>
        <fullName evidence="9">Fucose 4-O-acetylase</fullName>
    </submittedName>
</protein>
<evidence type="ECO:0000256" key="6">
    <source>
        <dbReference type="ARBA" id="ARBA00023136"/>
    </source>
</evidence>
<comment type="caution">
    <text evidence="9">The sequence shown here is derived from an EMBL/GenBank/DDBJ whole genome shotgun (WGS) entry which is preliminary data.</text>
</comment>
<proteinExistence type="inferred from homology"/>
<evidence type="ECO:0000256" key="1">
    <source>
        <dbReference type="ARBA" id="ARBA00004651"/>
    </source>
</evidence>
<feature type="transmembrane region" description="Helical" evidence="7">
    <location>
        <begin position="91"/>
        <end position="110"/>
    </location>
</feature>
<gene>
    <name evidence="9" type="ORF">GCM10007414_34260</name>
</gene>
<feature type="transmembrane region" description="Helical" evidence="7">
    <location>
        <begin position="319"/>
        <end position="337"/>
    </location>
</feature>
<feature type="transmembrane region" description="Helical" evidence="7">
    <location>
        <begin position="219"/>
        <end position="236"/>
    </location>
</feature>
<feature type="transmembrane region" description="Helical" evidence="7">
    <location>
        <begin position="20"/>
        <end position="38"/>
    </location>
</feature>
<reference evidence="10" key="1">
    <citation type="journal article" date="2019" name="Int. J. Syst. Evol. Microbiol.">
        <title>The Global Catalogue of Microorganisms (GCM) 10K type strain sequencing project: providing services to taxonomists for standard genome sequencing and annotation.</title>
        <authorList>
            <consortium name="The Broad Institute Genomics Platform"/>
            <consortium name="The Broad Institute Genome Sequencing Center for Infectious Disease"/>
            <person name="Wu L."/>
            <person name="Ma J."/>
        </authorList>
    </citation>
    <scope>NUCLEOTIDE SEQUENCE [LARGE SCALE GENOMIC DNA]</scope>
    <source>
        <strain evidence="10">CGMCC 1.10131</strain>
    </source>
</reference>
<dbReference type="Proteomes" id="UP000651977">
    <property type="component" value="Unassembled WGS sequence"/>
</dbReference>
<comment type="similarity">
    <text evidence="2">Belongs to the acyltransferase 3 family.</text>
</comment>
<keyword evidence="3" id="KW-1003">Cell membrane</keyword>
<evidence type="ECO:0000256" key="4">
    <source>
        <dbReference type="ARBA" id="ARBA00022692"/>
    </source>
</evidence>
<comment type="subcellular location">
    <subcellularLocation>
        <location evidence="1">Cell membrane</location>
        <topology evidence="1">Multi-pass membrane protein</topology>
    </subcellularLocation>
</comment>
<keyword evidence="6 7" id="KW-0472">Membrane</keyword>
<evidence type="ECO:0000256" key="5">
    <source>
        <dbReference type="ARBA" id="ARBA00022989"/>
    </source>
</evidence>
<evidence type="ECO:0000256" key="7">
    <source>
        <dbReference type="SAM" id="Phobius"/>
    </source>
</evidence>
<keyword evidence="5 7" id="KW-1133">Transmembrane helix</keyword>
<dbReference type="PANTHER" id="PTHR40074">
    <property type="entry name" value="O-ACETYLTRANSFERASE WECH"/>
    <property type="match status" value="1"/>
</dbReference>
<keyword evidence="4 7" id="KW-0812">Transmembrane</keyword>
<sequence length="347" mass="38808">MNNYNMSSSSKIASLELGRIVAIITILLMHCQVAMHYAEINGEPWLGFIINQISRFAVPLFFIIAGYFIADKLQRAPLATLKAYARPLVRIWLIWSLISLLMPFNFGEAFQQGYLHERLPYWDTLLAQPLNSLFEGGLVHLWFIPGLVCALAILAACLHFGLDKAILPLALTLYIYGVLAGSYQQVSGLEAPIFTRNGPFFSTLLVASGYLIRQRQIQLAFAPALLLALLGMAGHFGEAALLKSYYQVPFPDHDFVFSTVVWGIGVFLMLMARPNWGQHPQLIDTAQMVLPFYILHLLVAIVMFNIAESLQLSGLSKDLMIVLGTLVLSVMLIKGIQQTRLNHILFR</sequence>
<feature type="transmembrane region" description="Helical" evidence="7">
    <location>
        <begin position="193"/>
        <end position="212"/>
    </location>
</feature>